<proteinExistence type="predicted"/>
<evidence type="ECO:0000313" key="2">
    <source>
        <dbReference type="Proteomes" id="UP000287166"/>
    </source>
</evidence>
<gene>
    <name evidence="1" type="ORF">SCP_0301890</name>
</gene>
<dbReference type="RefSeq" id="XP_027611387.1">
    <property type="nucleotide sequence ID" value="XM_027755586.1"/>
</dbReference>
<dbReference type="InParanoid" id="A0A401GE62"/>
<sequence>MATFWDIEQGLIMCAVPALRVVPHYSANQTFIDFMDVLVGRPSICSTIVVGYPKMFGRRKIAGDVDYSFDESSCNSWAFQAGYRVHDDLQST</sequence>
<dbReference type="AlphaFoldDB" id="A0A401GE62"/>
<evidence type="ECO:0000313" key="1">
    <source>
        <dbReference type="EMBL" id="GBE80474.1"/>
    </source>
</evidence>
<protein>
    <submittedName>
        <fullName evidence="1">Uncharacterized protein</fullName>
    </submittedName>
</protein>
<reference evidence="1 2" key="1">
    <citation type="journal article" date="2018" name="Sci. Rep.">
        <title>Genome sequence of the cauliflower mushroom Sparassis crispa (Hanabiratake) and its association with beneficial usage.</title>
        <authorList>
            <person name="Kiyama R."/>
            <person name="Furutani Y."/>
            <person name="Kawaguchi K."/>
            <person name="Nakanishi T."/>
        </authorList>
    </citation>
    <scope>NUCLEOTIDE SEQUENCE [LARGE SCALE GENOMIC DNA]</scope>
</reference>
<name>A0A401GE62_9APHY</name>
<dbReference type="GeneID" id="38777391"/>
<dbReference type="Proteomes" id="UP000287166">
    <property type="component" value="Unassembled WGS sequence"/>
</dbReference>
<accession>A0A401GE62</accession>
<organism evidence="1 2">
    <name type="scientific">Sparassis crispa</name>
    <dbReference type="NCBI Taxonomy" id="139825"/>
    <lineage>
        <taxon>Eukaryota</taxon>
        <taxon>Fungi</taxon>
        <taxon>Dikarya</taxon>
        <taxon>Basidiomycota</taxon>
        <taxon>Agaricomycotina</taxon>
        <taxon>Agaricomycetes</taxon>
        <taxon>Polyporales</taxon>
        <taxon>Sparassidaceae</taxon>
        <taxon>Sparassis</taxon>
    </lineage>
</organism>
<dbReference type="EMBL" id="BFAD01000003">
    <property type="protein sequence ID" value="GBE80474.1"/>
    <property type="molecule type" value="Genomic_DNA"/>
</dbReference>
<keyword evidence="2" id="KW-1185">Reference proteome</keyword>
<comment type="caution">
    <text evidence="1">The sequence shown here is derived from an EMBL/GenBank/DDBJ whole genome shotgun (WGS) entry which is preliminary data.</text>
</comment>